<dbReference type="dictyBase" id="DDB_G0284095"/>
<dbReference type="EMBL" id="AAFI02000063">
    <property type="protein sequence ID" value="EAL65388.1"/>
    <property type="molecule type" value="Genomic_DNA"/>
</dbReference>
<dbReference type="AlphaFoldDB" id="Q54Q50"/>
<feature type="transmembrane region" description="Helical" evidence="1">
    <location>
        <begin position="248"/>
        <end position="264"/>
    </location>
</feature>
<proteinExistence type="predicted"/>
<keyword evidence="1" id="KW-0812">Transmembrane</keyword>
<dbReference type="RefSeq" id="XP_638747.1">
    <property type="nucleotide sequence ID" value="XM_633655.1"/>
</dbReference>
<name>Q54Q50_DICDI</name>
<dbReference type="HOGENOM" id="CLU_1043649_0_0_1"/>
<dbReference type="KEGG" id="ddi:DDB_G0284095"/>
<sequence length="265" mass="30849">MKFLISIFYFLFFISILNIKLIKCDNGYMFVLKLYANQNCTGESIEFLAVYEKIVYSEIVDILFECNGDDLNSITCNYTNNYKNPDPLKARKLFKTKVGICSDNFILDYIKIENFDYDESNHCVLSEYSTSTCEYKPIFHFGILKKTCVYRWLLDCSALGYNIKHCNNFDGTYYDNPYNYTIDDENNETFNAYVCKNKIQNYSSTSRGYIVHASVIDGYDDHDKNRIIGLGPKSPIHFPTSFGNTNKIQNYYFIILIICISIILI</sequence>
<dbReference type="GeneID" id="8624417"/>
<evidence type="ECO:0000313" key="2">
    <source>
        <dbReference type="EMBL" id="EAL65388.1"/>
    </source>
</evidence>
<dbReference type="InParanoid" id="Q54Q50"/>
<dbReference type="VEuPathDB" id="AmoebaDB:DDB_G0284095"/>
<keyword evidence="1" id="KW-1133">Transmembrane helix</keyword>
<organism evidence="2 3">
    <name type="scientific">Dictyostelium discoideum</name>
    <name type="common">Social amoeba</name>
    <dbReference type="NCBI Taxonomy" id="44689"/>
    <lineage>
        <taxon>Eukaryota</taxon>
        <taxon>Amoebozoa</taxon>
        <taxon>Evosea</taxon>
        <taxon>Eumycetozoa</taxon>
        <taxon>Dictyostelia</taxon>
        <taxon>Dictyosteliales</taxon>
        <taxon>Dictyosteliaceae</taxon>
        <taxon>Dictyostelium</taxon>
    </lineage>
</organism>
<gene>
    <name evidence="2" type="ORF">DDB_G0284095</name>
</gene>
<comment type="caution">
    <text evidence="2">The sequence shown here is derived from an EMBL/GenBank/DDBJ whole genome shotgun (WGS) entry which is preliminary data.</text>
</comment>
<reference evidence="2 3" key="1">
    <citation type="journal article" date="2005" name="Nature">
        <title>The genome of the social amoeba Dictyostelium discoideum.</title>
        <authorList>
            <consortium name="The Dictyostelium discoideum Sequencing Consortium"/>
            <person name="Eichinger L."/>
            <person name="Pachebat J.A."/>
            <person name="Glockner G."/>
            <person name="Rajandream M.A."/>
            <person name="Sucgang R."/>
            <person name="Berriman M."/>
            <person name="Song J."/>
            <person name="Olsen R."/>
            <person name="Szafranski K."/>
            <person name="Xu Q."/>
            <person name="Tunggal B."/>
            <person name="Kummerfeld S."/>
            <person name="Madera M."/>
            <person name="Konfortov B.A."/>
            <person name="Rivero F."/>
            <person name="Bankier A.T."/>
            <person name="Lehmann R."/>
            <person name="Hamlin N."/>
            <person name="Davies R."/>
            <person name="Gaudet P."/>
            <person name="Fey P."/>
            <person name="Pilcher K."/>
            <person name="Chen G."/>
            <person name="Saunders D."/>
            <person name="Sodergren E."/>
            <person name="Davis P."/>
            <person name="Kerhornou A."/>
            <person name="Nie X."/>
            <person name="Hall N."/>
            <person name="Anjard C."/>
            <person name="Hemphill L."/>
            <person name="Bason N."/>
            <person name="Farbrother P."/>
            <person name="Desany B."/>
            <person name="Just E."/>
            <person name="Morio T."/>
            <person name="Rost R."/>
            <person name="Churcher C."/>
            <person name="Cooper J."/>
            <person name="Haydock S."/>
            <person name="van Driessche N."/>
            <person name="Cronin A."/>
            <person name="Goodhead I."/>
            <person name="Muzny D."/>
            <person name="Mourier T."/>
            <person name="Pain A."/>
            <person name="Lu M."/>
            <person name="Harper D."/>
            <person name="Lindsay R."/>
            <person name="Hauser H."/>
            <person name="James K."/>
            <person name="Quiles M."/>
            <person name="Madan Babu M."/>
            <person name="Saito T."/>
            <person name="Buchrieser C."/>
            <person name="Wardroper A."/>
            <person name="Felder M."/>
            <person name="Thangavelu M."/>
            <person name="Johnson D."/>
            <person name="Knights A."/>
            <person name="Loulseged H."/>
            <person name="Mungall K."/>
            <person name="Oliver K."/>
            <person name="Price C."/>
            <person name="Quail M.A."/>
            <person name="Urushihara H."/>
            <person name="Hernandez J."/>
            <person name="Rabbinowitsch E."/>
            <person name="Steffen D."/>
            <person name="Sanders M."/>
            <person name="Ma J."/>
            <person name="Kohara Y."/>
            <person name="Sharp S."/>
            <person name="Simmonds M."/>
            <person name="Spiegler S."/>
            <person name="Tivey A."/>
            <person name="Sugano S."/>
            <person name="White B."/>
            <person name="Walker D."/>
            <person name="Woodward J."/>
            <person name="Winckler T."/>
            <person name="Tanaka Y."/>
            <person name="Shaulsky G."/>
            <person name="Schleicher M."/>
            <person name="Weinstock G."/>
            <person name="Rosenthal A."/>
            <person name="Cox E.C."/>
            <person name="Chisholm R.L."/>
            <person name="Gibbs R."/>
            <person name="Loomis W.F."/>
            <person name="Platzer M."/>
            <person name="Kay R.R."/>
            <person name="Williams J."/>
            <person name="Dear P.H."/>
            <person name="Noegel A.A."/>
            <person name="Barrell B."/>
            <person name="Kuspa A."/>
        </authorList>
    </citation>
    <scope>NUCLEOTIDE SEQUENCE [LARGE SCALE GENOMIC DNA]</scope>
    <source>
        <strain evidence="2 3">AX4</strain>
    </source>
</reference>
<evidence type="ECO:0000313" key="3">
    <source>
        <dbReference type="Proteomes" id="UP000002195"/>
    </source>
</evidence>
<protein>
    <submittedName>
        <fullName evidence="2">Uncharacterized protein</fullName>
    </submittedName>
</protein>
<dbReference type="PaxDb" id="44689-DDB0185841"/>
<keyword evidence="3" id="KW-1185">Reference proteome</keyword>
<keyword evidence="1" id="KW-0472">Membrane</keyword>
<evidence type="ECO:0000256" key="1">
    <source>
        <dbReference type="SAM" id="Phobius"/>
    </source>
</evidence>
<accession>Q54Q50</accession>
<dbReference type="Proteomes" id="UP000002195">
    <property type="component" value="Unassembled WGS sequence"/>
</dbReference>